<keyword evidence="4 9" id="KW-0732">Signal</keyword>
<evidence type="ECO:0000256" key="5">
    <source>
        <dbReference type="ARBA" id="ARBA00022801"/>
    </source>
</evidence>
<accession>A0ABP0RBQ8</accession>
<dbReference type="InterPro" id="IPR013785">
    <property type="entry name" value="Aldolase_TIM"/>
</dbReference>
<dbReference type="SUPFAM" id="SSF51445">
    <property type="entry name" value="(Trans)glycosidases"/>
    <property type="match status" value="1"/>
</dbReference>
<dbReference type="PANTHER" id="PTHR11452:SF33">
    <property type="entry name" value="ALPHA-GALACTOSIDASE 2"/>
    <property type="match status" value="1"/>
</dbReference>
<keyword evidence="5 7" id="KW-0378">Hydrolase</keyword>
<dbReference type="InterPro" id="IPR013780">
    <property type="entry name" value="Glyco_hydro_b"/>
</dbReference>
<evidence type="ECO:0000256" key="2">
    <source>
        <dbReference type="ARBA" id="ARBA00009743"/>
    </source>
</evidence>
<reference evidence="11 12" key="1">
    <citation type="submission" date="2024-02" db="EMBL/GenBank/DDBJ databases">
        <authorList>
            <person name="Chen Y."/>
            <person name="Shah S."/>
            <person name="Dougan E. K."/>
            <person name="Thang M."/>
            <person name="Chan C."/>
        </authorList>
    </citation>
    <scope>NUCLEOTIDE SEQUENCE [LARGE SCALE GENOMIC DNA]</scope>
</reference>
<dbReference type="InterPro" id="IPR017853">
    <property type="entry name" value="GH"/>
</dbReference>
<keyword evidence="12" id="KW-1185">Reference proteome</keyword>
<sequence>MALWKLLLACLHQVDALDNGLGLLPQMGYNTWNDFECEGVSAKNISKVADKMVELGLPALGYEYLIIDDCWADHRGKDGKLVPDRNAFPHGMKHVADYVHSKGLKFGIYMDRGRWTCAGRPGSQGYEEVDAKTFVSWGADYVKTDSCNGPDSLEDPPSAAAIAQYQLFRDALNATGRPVFLALSGWHNWYSPYGESLANSWRIGYDVRNWQSAWNFAIRVNGFLSDFGGPGGWNDPDMLVGSSSKTAVQMTPQQSRTQFSLWSVMAAPLLLGSMLSMGHHDLETYTNTEVIAVDQDPLGIQGEIVWENCPLRKRTNIKQSQFYDEIPACQQVWARPITDGFAIVLLNLDAEKPANVSFAVSDVCWSSQAFVGKPCNFFEEASVRDLWRKEHLGIRKFINVTLARDGASQMFKIKPIIPQAPHTSAKKKTPASTATGHRPKSRHREPVSSHFSVALETDAVHFLQQPDEL</sequence>
<evidence type="ECO:0000256" key="4">
    <source>
        <dbReference type="ARBA" id="ARBA00022729"/>
    </source>
</evidence>
<dbReference type="PANTHER" id="PTHR11452">
    <property type="entry name" value="ALPHA-GALACTOSIDASE/ALPHA-N-ACETYLGALACTOSAMINIDASE"/>
    <property type="match status" value="1"/>
</dbReference>
<dbReference type="Pfam" id="PF17801">
    <property type="entry name" value="Melibiase_C"/>
    <property type="match status" value="1"/>
</dbReference>
<evidence type="ECO:0000256" key="1">
    <source>
        <dbReference type="ARBA" id="ARBA00001255"/>
    </source>
</evidence>
<name>A0ABP0RBQ8_9DINO</name>
<feature type="domain" description="Alpha galactosidase C-terminal" evidence="10">
    <location>
        <begin position="330"/>
        <end position="406"/>
    </location>
</feature>
<dbReference type="InterPro" id="IPR041233">
    <property type="entry name" value="Melibiase_C"/>
</dbReference>
<feature type="chain" id="PRO_5046491703" description="Alpha-galactosidase" evidence="9">
    <location>
        <begin position="17"/>
        <end position="469"/>
    </location>
</feature>
<keyword evidence="7" id="KW-1015">Disulfide bond</keyword>
<dbReference type="EC" id="3.2.1.22" evidence="3 7"/>
<evidence type="ECO:0000256" key="7">
    <source>
        <dbReference type="RuleBase" id="RU361168"/>
    </source>
</evidence>
<dbReference type="CDD" id="cd14792">
    <property type="entry name" value="GH27"/>
    <property type="match status" value="1"/>
</dbReference>
<evidence type="ECO:0000313" key="12">
    <source>
        <dbReference type="Proteomes" id="UP001642464"/>
    </source>
</evidence>
<comment type="similarity">
    <text evidence="2 7">Belongs to the glycosyl hydrolase 27 family.</text>
</comment>
<evidence type="ECO:0000256" key="3">
    <source>
        <dbReference type="ARBA" id="ARBA00012755"/>
    </source>
</evidence>
<organism evidence="11 12">
    <name type="scientific">Durusdinium trenchii</name>
    <dbReference type="NCBI Taxonomy" id="1381693"/>
    <lineage>
        <taxon>Eukaryota</taxon>
        <taxon>Sar</taxon>
        <taxon>Alveolata</taxon>
        <taxon>Dinophyceae</taxon>
        <taxon>Suessiales</taxon>
        <taxon>Symbiodiniaceae</taxon>
        <taxon>Durusdinium</taxon>
    </lineage>
</organism>
<dbReference type="Gene3D" id="2.60.40.1180">
    <property type="entry name" value="Golgi alpha-mannosidase II"/>
    <property type="match status" value="1"/>
</dbReference>
<evidence type="ECO:0000256" key="8">
    <source>
        <dbReference type="SAM" id="MobiDB-lite"/>
    </source>
</evidence>
<keyword evidence="6 7" id="KW-0326">Glycosidase</keyword>
<evidence type="ECO:0000256" key="9">
    <source>
        <dbReference type="SAM" id="SignalP"/>
    </source>
</evidence>
<feature type="region of interest" description="Disordered" evidence="8">
    <location>
        <begin position="419"/>
        <end position="448"/>
    </location>
</feature>
<dbReference type="EMBL" id="CAXAMM010041171">
    <property type="protein sequence ID" value="CAK9097753.1"/>
    <property type="molecule type" value="Genomic_DNA"/>
</dbReference>
<protein>
    <recommendedName>
        <fullName evidence="3 7">Alpha-galactosidase</fullName>
        <ecNumber evidence="3 7">3.2.1.22</ecNumber>
    </recommendedName>
    <alternativeName>
        <fullName evidence="7">Melibiase</fullName>
    </alternativeName>
</protein>
<gene>
    <name evidence="11" type="ORF">SCF082_LOCUS45855</name>
</gene>
<evidence type="ECO:0000256" key="6">
    <source>
        <dbReference type="ARBA" id="ARBA00023295"/>
    </source>
</evidence>
<feature type="signal peptide" evidence="9">
    <location>
        <begin position="1"/>
        <end position="16"/>
    </location>
</feature>
<evidence type="ECO:0000313" key="11">
    <source>
        <dbReference type="EMBL" id="CAK9097753.1"/>
    </source>
</evidence>
<comment type="catalytic activity">
    <reaction evidence="1 7">
        <text>Hydrolysis of terminal, non-reducing alpha-D-galactose residues in alpha-D-galactosides, including galactose oligosaccharides, galactomannans and galactolipids.</text>
        <dbReference type="EC" id="3.2.1.22"/>
    </reaction>
</comment>
<comment type="caution">
    <text evidence="11">The sequence shown here is derived from an EMBL/GenBank/DDBJ whole genome shotgun (WGS) entry which is preliminary data.</text>
</comment>
<dbReference type="Pfam" id="PF16499">
    <property type="entry name" value="Melibiase_2"/>
    <property type="match status" value="1"/>
</dbReference>
<proteinExistence type="inferred from homology"/>
<evidence type="ECO:0000259" key="10">
    <source>
        <dbReference type="Pfam" id="PF17801"/>
    </source>
</evidence>
<dbReference type="PRINTS" id="PR00740">
    <property type="entry name" value="GLHYDRLASE27"/>
</dbReference>
<dbReference type="Proteomes" id="UP001642464">
    <property type="component" value="Unassembled WGS sequence"/>
</dbReference>
<dbReference type="InterPro" id="IPR002241">
    <property type="entry name" value="Glyco_hydro_27"/>
</dbReference>
<dbReference type="SUPFAM" id="SSF51011">
    <property type="entry name" value="Glycosyl hydrolase domain"/>
    <property type="match status" value="1"/>
</dbReference>
<dbReference type="Gene3D" id="3.20.20.70">
    <property type="entry name" value="Aldolase class I"/>
    <property type="match status" value="1"/>
</dbReference>